<comment type="caution">
    <text evidence="1">The sequence shown here is derived from an EMBL/GenBank/DDBJ whole genome shotgun (WGS) entry which is preliminary data.</text>
</comment>
<organism evidence="1 2">
    <name type="scientific">Pseudomonas syringae pv. tagetis</name>
    <dbReference type="NCBI Taxonomy" id="129140"/>
    <lineage>
        <taxon>Bacteria</taxon>
        <taxon>Pseudomonadati</taxon>
        <taxon>Pseudomonadota</taxon>
        <taxon>Gammaproteobacteria</taxon>
        <taxon>Pseudomonadales</taxon>
        <taxon>Pseudomonadaceae</taxon>
        <taxon>Pseudomonas</taxon>
    </lineage>
</organism>
<reference evidence="1 2" key="1">
    <citation type="submission" date="2023-08" db="EMBL/GenBank/DDBJ databases">
        <title>Genomic and mutational analysis of Pseudomonas syringae pv. tagetis EB037 pathogenicity on sunflower.</title>
        <authorList>
            <person name="Maul J.E."/>
        </authorList>
    </citation>
    <scope>NUCLEOTIDE SEQUENCE [LARGE SCALE GENOMIC DNA]</scope>
    <source>
        <strain evidence="1 2">EB037_T1</strain>
    </source>
</reference>
<sequence>VIKAGTPTPTDNPWRMKRIYNDLNKFSSNPELLEKERNKFELNLDHSRIIKHAEERKKKEAQAN</sequence>
<accession>A0ABW7NW10</accession>
<keyword evidence="2" id="KW-1185">Reference proteome</keyword>
<feature type="non-terminal residue" evidence="1">
    <location>
        <position position="1"/>
    </location>
</feature>
<dbReference type="Proteomes" id="UP001610657">
    <property type="component" value="Unassembled WGS sequence"/>
</dbReference>
<dbReference type="EMBL" id="JAVCQK010000304">
    <property type="protein sequence ID" value="MFH7519058.1"/>
    <property type="molecule type" value="Genomic_DNA"/>
</dbReference>
<gene>
    <name evidence="1" type="ORF">RA271_28450</name>
</gene>
<dbReference type="RefSeq" id="WP_395577823.1">
    <property type="nucleotide sequence ID" value="NZ_JAVCQK010000304.1"/>
</dbReference>
<name>A0ABW7NW10_9PSED</name>
<proteinExistence type="predicted"/>
<evidence type="ECO:0000313" key="2">
    <source>
        <dbReference type="Proteomes" id="UP001610657"/>
    </source>
</evidence>
<protein>
    <submittedName>
        <fullName evidence="1">Uncharacterized protein</fullName>
    </submittedName>
</protein>
<evidence type="ECO:0000313" key="1">
    <source>
        <dbReference type="EMBL" id="MFH7519058.1"/>
    </source>
</evidence>